<evidence type="ECO:0000256" key="6">
    <source>
        <dbReference type="ARBA" id="ARBA00022918"/>
    </source>
</evidence>
<keyword evidence="6" id="KW-0695">RNA-directed DNA polymerase</keyword>
<dbReference type="Proteomes" id="UP001234178">
    <property type="component" value="Unassembled WGS sequence"/>
</dbReference>
<evidence type="ECO:0000259" key="7">
    <source>
        <dbReference type="Pfam" id="PF17917"/>
    </source>
</evidence>
<keyword evidence="1" id="KW-0808">Transferase</keyword>
<gene>
    <name evidence="8" type="ORF">OUZ56_021709</name>
</gene>
<sequence length="193" mass="22501">MKYSTTEKEALAVIEAMKHFSHYLLEKPFEIISDHRPLKWLKNQRDTLYRRGLPSKDSKRSEINHQLVLPYSLCHLVLKELHDAPMGGHSAFYKTYLKLILLPLFVNTVALLHPYELAKAPFQLTTASNHAINGETERFNRTLTIMLRKELKDGEHADWEDFLDDVLFAYRSSVHSSTLETPYYLVHGNFTDR</sequence>
<dbReference type="SUPFAM" id="SSF53098">
    <property type="entry name" value="Ribonuclease H-like"/>
    <property type="match status" value="1"/>
</dbReference>
<dbReference type="EMBL" id="JAOYFB010000039">
    <property type="protein sequence ID" value="KAK4028705.1"/>
    <property type="molecule type" value="Genomic_DNA"/>
</dbReference>
<comment type="caution">
    <text evidence="8">The sequence shown here is derived from an EMBL/GenBank/DDBJ whole genome shotgun (WGS) entry which is preliminary data.</text>
</comment>
<dbReference type="Pfam" id="PF17917">
    <property type="entry name" value="RT_RNaseH"/>
    <property type="match status" value="1"/>
</dbReference>
<evidence type="ECO:0000256" key="4">
    <source>
        <dbReference type="ARBA" id="ARBA00022759"/>
    </source>
</evidence>
<dbReference type="SUPFAM" id="SSF56672">
    <property type="entry name" value="DNA/RNA polymerases"/>
    <property type="match status" value="1"/>
</dbReference>
<proteinExistence type="predicted"/>
<dbReference type="InterPro" id="IPR012337">
    <property type="entry name" value="RNaseH-like_sf"/>
</dbReference>
<keyword evidence="3" id="KW-0540">Nuclease</keyword>
<dbReference type="PANTHER" id="PTHR37984">
    <property type="entry name" value="PROTEIN CBG26694"/>
    <property type="match status" value="1"/>
</dbReference>
<protein>
    <recommendedName>
        <fullName evidence="7">Reverse transcriptase RNase H-like domain-containing protein</fullName>
    </recommendedName>
</protein>
<reference evidence="8 9" key="1">
    <citation type="journal article" date="2023" name="Nucleic Acids Res.">
        <title>The hologenome of Daphnia magna reveals possible DNA methylation and microbiome-mediated evolution of the host genome.</title>
        <authorList>
            <person name="Chaturvedi A."/>
            <person name="Li X."/>
            <person name="Dhandapani V."/>
            <person name="Marshall H."/>
            <person name="Kissane S."/>
            <person name="Cuenca-Cambronero M."/>
            <person name="Asole G."/>
            <person name="Calvet F."/>
            <person name="Ruiz-Romero M."/>
            <person name="Marangio P."/>
            <person name="Guigo R."/>
            <person name="Rago D."/>
            <person name="Mirbahai L."/>
            <person name="Eastwood N."/>
            <person name="Colbourne J.K."/>
            <person name="Zhou J."/>
            <person name="Mallon E."/>
            <person name="Orsini L."/>
        </authorList>
    </citation>
    <scope>NUCLEOTIDE SEQUENCE [LARGE SCALE GENOMIC DNA]</scope>
    <source>
        <strain evidence="8">LRV0_1</strain>
    </source>
</reference>
<dbReference type="InterPro" id="IPR041373">
    <property type="entry name" value="RT_RNaseH"/>
</dbReference>
<evidence type="ECO:0000313" key="9">
    <source>
        <dbReference type="Proteomes" id="UP001234178"/>
    </source>
</evidence>
<dbReference type="PANTHER" id="PTHR37984:SF5">
    <property type="entry name" value="PROTEIN NYNRIN-LIKE"/>
    <property type="match status" value="1"/>
</dbReference>
<feature type="domain" description="Reverse transcriptase RNase H-like" evidence="7">
    <location>
        <begin position="2"/>
        <end position="47"/>
    </location>
</feature>
<evidence type="ECO:0000256" key="1">
    <source>
        <dbReference type="ARBA" id="ARBA00022679"/>
    </source>
</evidence>
<accession>A0ABR0AUG6</accession>
<evidence type="ECO:0000256" key="5">
    <source>
        <dbReference type="ARBA" id="ARBA00022801"/>
    </source>
</evidence>
<keyword evidence="9" id="KW-1185">Reference proteome</keyword>
<organism evidence="8 9">
    <name type="scientific">Daphnia magna</name>
    <dbReference type="NCBI Taxonomy" id="35525"/>
    <lineage>
        <taxon>Eukaryota</taxon>
        <taxon>Metazoa</taxon>
        <taxon>Ecdysozoa</taxon>
        <taxon>Arthropoda</taxon>
        <taxon>Crustacea</taxon>
        <taxon>Branchiopoda</taxon>
        <taxon>Diplostraca</taxon>
        <taxon>Cladocera</taxon>
        <taxon>Anomopoda</taxon>
        <taxon>Daphniidae</taxon>
        <taxon>Daphnia</taxon>
    </lineage>
</organism>
<keyword evidence="4" id="KW-0255">Endonuclease</keyword>
<keyword evidence="2" id="KW-0548">Nucleotidyltransferase</keyword>
<dbReference type="InterPro" id="IPR050951">
    <property type="entry name" value="Retrovirus_Pol_polyprotein"/>
</dbReference>
<dbReference type="Gene3D" id="3.30.420.10">
    <property type="entry name" value="Ribonuclease H-like superfamily/Ribonuclease H"/>
    <property type="match status" value="1"/>
</dbReference>
<keyword evidence="5" id="KW-0378">Hydrolase</keyword>
<evidence type="ECO:0000313" key="8">
    <source>
        <dbReference type="EMBL" id="KAK4028705.1"/>
    </source>
</evidence>
<dbReference type="InterPro" id="IPR043502">
    <property type="entry name" value="DNA/RNA_pol_sf"/>
</dbReference>
<name>A0ABR0AUG6_9CRUS</name>
<dbReference type="InterPro" id="IPR036397">
    <property type="entry name" value="RNaseH_sf"/>
</dbReference>
<evidence type="ECO:0000256" key="2">
    <source>
        <dbReference type="ARBA" id="ARBA00022695"/>
    </source>
</evidence>
<evidence type="ECO:0000256" key="3">
    <source>
        <dbReference type="ARBA" id="ARBA00022722"/>
    </source>
</evidence>